<organism evidence="2 3">
    <name type="scientific">Virgibacillus tibetensis</name>
    <dbReference type="NCBI Taxonomy" id="3042313"/>
    <lineage>
        <taxon>Bacteria</taxon>
        <taxon>Bacillati</taxon>
        <taxon>Bacillota</taxon>
        <taxon>Bacilli</taxon>
        <taxon>Bacillales</taxon>
        <taxon>Bacillaceae</taxon>
        <taxon>Virgibacillus</taxon>
    </lineage>
</organism>
<feature type="transmembrane region" description="Helical" evidence="1">
    <location>
        <begin position="149"/>
        <end position="172"/>
    </location>
</feature>
<feature type="transmembrane region" description="Helical" evidence="1">
    <location>
        <begin position="178"/>
        <end position="200"/>
    </location>
</feature>
<accession>A0ABU6KDT9</accession>
<evidence type="ECO:0000313" key="2">
    <source>
        <dbReference type="EMBL" id="MEC5423251.1"/>
    </source>
</evidence>
<evidence type="ECO:0000256" key="1">
    <source>
        <dbReference type="SAM" id="Phobius"/>
    </source>
</evidence>
<feature type="transmembrane region" description="Helical" evidence="1">
    <location>
        <begin position="70"/>
        <end position="88"/>
    </location>
</feature>
<dbReference type="RefSeq" id="WP_327606807.1">
    <property type="nucleotide sequence ID" value="NZ_JARZFX010000002.1"/>
</dbReference>
<feature type="transmembrane region" description="Helical" evidence="1">
    <location>
        <begin position="414"/>
        <end position="432"/>
    </location>
</feature>
<feature type="transmembrane region" description="Helical" evidence="1">
    <location>
        <begin position="12"/>
        <end position="33"/>
    </location>
</feature>
<proteinExistence type="predicted"/>
<dbReference type="EMBL" id="JARZFX010000002">
    <property type="protein sequence ID" value="MEC5423251.1"/>
    <property type="molecule type" value="Genomic_DNA"/>
</dbReference>
<keyword evidence="1" id="KW-0812">Transmembrane</keyword>
<dbReference type="Proteomes" id="UP001335737">
    <property type="component" value="Unassembled WGS sequence"/>
</dbReference>
<feature type="transmembrane region" description="Helical" evidence="1">
    <location>
        <begin position="368"/>
        <end position="394"/>
    </location>
</feature>
<keyword evidence="1" id="KW-0472">Membrane</keyword>
<feature type="transmembrane region" description="Helical" evidence="1">
    <location>
        <begin position="224"/>
        <end position="244"/>
    </location>
</feature>
<feature type="transmembrane region" description="Helical" evidence="1">
    <location>
        <begin position="250"/>
        <end position="267"/>
    </location>
</feature>
<keyword evidence="3" id="KW-1185">Reference proteome</keyword>
<comment type="caution">
    <text evidence="2">The sequence shown here is derived from an EMBL/GenBank/DDBJ whole genome shotgun (WGS) entry which is preliminary data.</text>
</comment>
<reference evidence="2 3" key="1">
    <citation type="journal article" date="2024" name="Int. J. Syst. Evol. Microbiol.">
        <title>Virgibacillus tibetensis sp. nov., isolated from salt lake on the Tibetan Plateau of China.</title>
        <authorList>
            <person name="Phurbu D."/>
            <person name="Liu Z.-X."/>
            <person name="Wang R."/>
            <person name="Zheng Y.-Y."/>
            <person name="Liu H.-C."/>
            <person name="Zhou Y.-G."/>
            <person name="Yu Y.-J."/>
            <person name="Li A.-H."/>
        </authorList>
    </citation>
    <scope>NUCLEOTIDE SEQUENCE [LARGE SCALE GENOMIC DNA]</scope>
    <source>
        <strain evidence="2 3">C22-A2</strain>
    </source>
</reference>
<feature type="transmembrane region" description="Helical" evidence="1">
    <location>
        <begin position="327"/>
        <end position="356"/>
    </location>
</feature>
<keyword evidence="1" id="KW-1133">Transmembrane helix</keyword>
<evidence type="ECO:0000313" key="3">
    <source>
        <dbReference type="Proteomes" id="UP001335737"/>
    </source>
</evidence>
<feature type="transmembrane region" description="Helical" evidence="1">
    <location>
        <begin position="108"/>
        <end position="128"/>
    </location>
</feature>
<gene>
    <name evidence="2" type="ORF">QGM71_07025</name>
</gene>
<protein>
    <submittedName>
        <fullName evidence="2">Uncharacterized protein</fullName>
    </submittedName>
</protein>
<feature type="transmembrane region" description="Helical" evidence="1">
    <location>
        <begin position="39"/>
        <end position="58"/>
    </location>
</feature>
<name>A0ABU6KDT9_9BACI</name>
<sequence length="434" mass="48858">MLYILQEIIPAEPLITLFTIVCIVVFFLAFYQLNKNGKIFTGSLFVIGVSIHIVYGNTWLDLFEGITQNLALLSIILLAPLISIPLKQEGIIHTVITKLEELQSNERKTFYGVSSFMMILAPILNMGAIRIVHGFVNELKLTPKILSHAYYVGFTPAIIWSPFFASVGIVLYMTEIAYMSYMLVGILFAFMQVTLGILLFRPKDNGDVLLIGDKKADSKDRRNIYLLVGFVICLVSLLIFLEAITQQPMLLLVCVTCLFIPFLWMIIRNKWSEMREEMTIYKRQVTNHSNMEMGLFLSAGLFGNALIHTPIVSMLRTAIIWSSKATVLLLFLFIICFVTLMAVMGIHQIIVIPLILTILSSPDVNVSLLAAAFMCIFSWMLSASISPLNALNIIISQCVRTNGLRVAFAWNRNYFLGLTGLAFVYVYLLDFIGI</sequence>
<feature type="transmembrane region" description="Helical" evidence="1">
    <location>
        <begin position="288"/>
        <end position="307"/>
    </location>
</feature>